<dbReference type="EMBL" id="KN293995">
    <property type="protein sequence ID" value="KGQ01858.1"/>
    <property type="molecule type" value="Genomic_DNA"/>
</dbReference>
<dbReference type="RefSeq" id="XP_015703346.1">
    <property type="nucleotide sequence ID" value="XM_015847084.1"/>
</dbReference>
<evidence type="ECO:0000313" key="3">
    <source>
        <dbReference type="Proteomes" id="UP000002059"/>
    </source>
</evidence>
<reference evidence="2 3" key="1">
    <citation type="journal article" date="2011" name="PLoS Genet.">
        <title>Comparative genomic analysis of human fungal pathogens causing paracoccidioidomycosis.</title>
        <authorList>
            <person name="Desjardins C.A."/>
            <person name="Champion M.D."/>
            <person name="Holder J.W."/>
            <person name="Muszewska A."/>
            <person name="Goldberg J."/>
            <person name="Bailao A.M."/>
            <person name="Brigido M.M."/>
            <person name="Ferreira M.E."/>
            <person name="Garcia A.M."/>
            <person name="Grynberg M."/>
            <person name="Gujja S."/>
            <person name="Heiman D.I."/>
            <person name="Henn M.R."/>
            <person name="Kodira C.D."/>
            <person name="Leon-Narvaez H."/>
            <person name="Longo L.V."/>
            <person name="Ma L.J."/>
            <person name="Malavazi I."/>
            <person name="Matsuo A.L."/>
            <person name="Morais F.V."/>
            <person name="Pereira M."/>
            <person name="Rodriguez-Brito S."/>
            <person name="Sakthikumar S."/>
            <person name="Salem-Izacc S.M."/>
            <person name="Sykes S.M."/>
            <person name="Teixeira M.M."/>
            <person name="Vallejo M.C."/>
            <person name="Walter M.E."/>
            <person name="Yandava C."/>
            <person name="Young S."/>
            <person name="Zeng Q."/>
            <person name="Zucker J."/>
            <person name="Felipe M.S."/>
            <person name="Goldman G.H."/>
            <person name="Haas B.J."/>
            <person name="McEwen J.G."/>
            <person name="Nino-Vega G."/>
            <person name="Puccia R."/>
            <person name="San-Blas G."/>
            <person name="Soares C.M."/>
            <person name="Birren B.W."/>
            <person name="Cuomo C.A."/>
        </authorList>
    </citation>
    <scope>NUCLEOTIDE SEQUENCE [LARGE SCALE GENOMIC DNA]</scope>
    <source>
        <strain evidence="3">ATCC MYA-826 / Pb01</strain>
    </source>
</reference>
<sequence>MFKITRSEANRNLILLALALVPIVLLFSILATALVCSEYWSLRRERRPSSSSDSSSASTKRSESSDSDADMYMKGVELMEHV</sequence>
<gene>
    <name evidence="2" type="ORF">PAAG_11434</name>
</gene>
<dbReference type="OMA" id="MKGVELM"/>
<accession>A0A0A2V2Z0</accession>
<evidence type="ECO:0000256" key="1">
    <source>
        <dbReference type="SAM" id="MobiDB-lite"/>
    </source>
</evidence>
<feature type="compositionally biased region" description="Low complexity" evidence="1">
    <location>
        <begin position="49"/>
        <end position="59"/>
    </location>
</feature>
<feature type="region of interest" description="Disordered" evidence="1">
    <location>
        <begin position="42"/>
        <end position="70"/>
    </location>
</feature>
<dbReference type="STRING" id="502779.A0A0A2V2Z0"/>
<dbReference type="Proteomes" id="UP000002059">
    <property type="component" value="Partially assembled WGS sequence"/>
</dbReference>
<name>A0A0A2V2Z0_PARBA</name>
<organism evidence="2 3">
    <name type="scientific">Paracoccidioides lutzii (strain ATCC MYA-826 / Pb01)</name>
    <name type="common">Paracoccidioides brasiliensis</name>
    <dbReference type="NCBI Taxonomy" id="502779"/>
    <lineage>
        <taxon>Eukaryota</taxon>
        <taxon>Fungi</taxon>
        <taxon>Dikarya</taxon>
        <taxon>Ascomycota</taxon>
        <taxon>Pezizomycotina</taxon>
        <taxon>Eurotiomycetes</taxon>
        <taxon>Eurotiomycetidae</taxon>
        <taxon>Onygenales</taxon>
        <taxon>Ajellomycetaceae</taxon>
        <taxon>Paracoccidioides</taxon>
    </lineage>
</organism>
<dbReference type="AlphaFoldDB" id="A0A0A2V2Z0"/>
<proteinExistence type="predicted"/>
<dbReference type="VEuPathDB" id="FungiDB:PAAG_11434"/>
<evidence type="ECO:0000313" key="2">
    <source>
        <dbReference type="EMBL" id="KGQ01858.1"/>
    </source>
</evidence>
<dbReference type="GeneID" id="26970437"/>
<dbReference type="HOGENOM" id="CLU_2558902_0_0_1"/>
<dbReference type="KEGG" id="pbl:PAAG_11434"/>
<keyword evidence="3" id="KW-1185">Reference proteome</keyword>
<protein>
    <submittedName>
        <fullName evidence="2">Uncharacterized protein</fullName>
    </submittedName>
</protein>